<proteinExistence type="predicted"/>
<reference evidence="4" key="1">
    <citation type="submission" date="2021-06" db="EMBL/GenBank/DDBJ databases">
        <authorList>
            <person name="Hodson N. C."/>
            <person name="Mongue J. A."/>
            <person name="Jaron S. K."/>
        </authorList>
    </citation>
    <scope>NUCLEOTIDE SEQUENCE</scope>
</reference>
<dbReference type="GO" id="GO:0012505">
    <property type="term" value="C:endomembrane system"/>
    <property type="evidence" value="ECO:0007669"/>
    <property type="project" value="UniProtKB-SubCell"/>
</dbReference>
<evidence type="ECO:0000256" key="2">
    <source>
        <dbReference type="ARBA" id="ARBA00029433"/>
    </source>
</evidence>
<keyword evidence="5" id="KW-1185">Reference proteome</keyword>
<evidence type="ECO:0000313" key="4">
    <source>
        <dbReference type="EMBL" id="CAG7831904.1"/>
    </source>
</evidence>
<dbReference type="AlphaFoldDB" id="A0A8J2LGE2"/>
<evidence type="ECO:0000313" key="5">
    <source>
        <dbReference type="Proteomes" id="UP000708208"/>
    </source>
</evidence>
<dbReference type="InterPro" id="IPR039888">
    <property type="entry name" value="Melted-like"/>
</dbReference>
<gene>
    <name evidence="4" type="ORF">AFUS01_LOCUS41623</name>
</gene>
<dbReference type="Pfam" id="PF00169">
    <property type="entry name" value="PH"/>
    <property type="match status" value="1"/>
</dbReference>
<protein>
    <recommendedName>
        <fullName evidence="3">PH domain-containing protein</fullName>
    </recommendedName>
</protein>
<dbReference type="Proteomes" id="UP000708208">
    <property type="component" value="Unassembled WGS sequence"/>
</dbReference>
<name>A0A8J2LGE2_9HEXA</name>
<evidence type="ECO:0000256" key="1">
    <source>
        <dbReference type="ARBA" id="ARBA00023136"/>
    </source>
</evidence>
<dbReference type="GO" id="GO:0010314">
    <property type="term" value="F:phosphatidylinositol-5-phosphate binding"/>
    <property type="evidence" value="ECO:0007669"/>
    <property type="project" value="TreeGrafter"/>
</dbReference>
<dbReference type="InterPro" id="IPR001849">
    <property type="entry name" value="PH_domain"/>
</dbReference>
<evidence type="ECO:0000259" key="3">
    <source>
        <dbReference type="PROSITE" id="PS50003"/>
    </source>
</evidence>
<accession>A0A8J2LGE2</accession>
<dbReference type="SMART" id="SM00233">
    <property type="entry name" value="PH"/>
    <property type="match status" value="1"/>
</dbReference>
<organism evidence="4 5">
    <name type="scientific">Allacma fusca</name>
    <dbReference type="NCBI Taxonomy" id="39272"/>
    <lineage>
        <taxon>Eukaryota</taxon>
        <taxon>Metazoa</taxon>
        <taxon>Ecdysozoa</taxon>
        <taxon>Arthropoda</taxon>
        <taxon>Hexapoda</taxon>
        <taxon>Collembola</taxon>
        <taxon>Symphypleona</taxon>
        <taxon>Sminthuridae</taxon>
        <taxon>Allacma</taxon>
    </lineage>
</organism>
<feature type="domain" description="PH" evidence="3">
    <location>
        <begin position="640"/>
        <end position="738"/>
    </location>
</feature>
<dbReference type="PROSITE" id="PS50003">
    <property type="entry name" value="PH_DOMAIN"/>
    <property type="match status" value="1"/>
</dbReference>
<dbReference type="PANTHER" id="PTHR21630">
    <property type="entry name" value="VEPH-A/MELTED"/>
    <property type="match status" value="1"/>
</dbReference>
<comment type="subcellular location">
    <subcellularLocation>
        <location evidence="2">Endomembrane system</location>
        <topology evidence="2">Peripheral membrane protein</topology>
        <orientation evidence="2">Cytoplasmic side</orientation>
    </subcellularLocation>
</comment>
<sequence length="769" mass="85809">MHELFHIVLNRKDLSKAGDLFHLKDSIIFLSLPSVIAKIQEISSSPTYVHNDNDQSVVEICIARITAAARDSNKIEQIASPLTHLLQSCLSHDLKPKNHHTQPPHAKIASDLLACLFLNYTNRHVMSLTIPIAINFLHKSNVELQRNVSSYISLAAIENSDLLSKHVQIIIDSIISGNYILIRVLPIIYHLVIDKIHENILHLSVILQYCDVNEKNCLLGLFSLICMDSAYPIMDQSMQYIMEPLKTPETAPATLKLLLAASVKSKLLPHQMNRFIDMVHDSTTIPLTSEVILSIVQSNNGKFSAQALMNQELIKELSFVNSRIFIDKLIELNRNNMLNKKSDKGYYGWSMNRLNIPTISGWTPSSKSLTKLNSDRTSSSSKLIDSPLNNKEFDSSLNHLAKSSVTICKGLPPPMTTTTNIIGLPLVVGNSVSVNISDHEPPVTVKLRSNVYHAGQNAGIKVGTGTSAIHLSSTSLTDTIDNRVSVFEPYPMRDTIQHFCEKHLDKIKSYMEKLSLKIPLPVKCTIEERKSKKNTKYGRIWIHIMFLALQSRSETALSTREASVSSLKNCWDILKCENKSFLTLVTSAFPSAKDHENLLCELRQSGYLNVFEFNGVANQWNCFLCNHPSKALEFLQLHPEPLLQGPLKEKKGKFKLFKRWRTRYFTLSGGMLISENSGSSSTLQLDKIRSVRVTKSSSSSRNIPKAFEIFTDDNSYVLKPKSGKDAETWVQCLSVLVAAANSNSIKANNNCGNAGGSNSSNNIVTRTAV</sequence>
<dbReference type="PANTHER" id="PTHR21630:SF10">
    <property type="entry name" value="VENTRICULAR ZONE-EXPRESSED PH DOMAIN-CONTAINING PROTEIN HOMOLOG 1"/>
    <property type="match status" value="1"/>
</dbReference>
<dbReference type="OrthoDB" id="5869902at2759"/>
<dbReference type="GO" id="GO:0009966">
    <property type="term" value="P:regulation of signal transduction"/>
    <property type="evidence" value="ECO:0007669"/>
    <property type="project" value="TreeGrafter"/>
</dbReference>
<dbReference type="EMBL" id="CAJVCH010562589">
    <property type="protein sequence ID" value="CAG7831904.1"/>
    <property type="molecule type" value="Genomic_DNA"/>
</dbReference>
<comment type="caution">
    <text evidence="4">The sequence shown here is derived from an EMBL/GenBank/DDBJ whole genome shotgun (WGS) entry which is preliminary data.</text>
</comment>
<keyword evidence="1" id="KW-0472">Membrane</keyword>
<dbReference type="GO" id="GO:0005886">
    <property type="term" value="C:plasma membrane"/>
    <property type="evidence" value="ECO:0007669"/>
    <property type="project" value="TreeGrafter"/>
</dbReference>